<proteinExistence type="predicted"/>
<comment type="caution">
    <text evidence="1">The sequence shown here is derived from an EMBL/GenBank/DDBJ whole genome shotgun (WGS) entry which is preliminary data.</text>
</comment>
<dbReference type="Proteomes" id="UP001143910">
    <property type="component" value="Unassembled WGS sequence"/>
</dbReference>
<accession>A0ACC1NEP1</accession>
<gene>
    <name evidence="1" type="ORF">NQ176_g4449</name>
</gene>
<evidence type="ECO:0000313" key="2">
    <source>
        <dbReference type="Proteomes" id="UP001143910"/>
    </source>
</evidence>
<keyword evidence="2" id="KW-1185">Reference proteome</keyword>
<evidence type="ECO:0000313" key="1">
    <source>
        <dbReference type="EMBL" id="KAJ2977311.1"/>
    </source>
</evidence>
<dbReference type="EMBL" id="JANJQO010000485">
    <property type="protein sequence ID" value="KAJ2977311.1"/>
    <property type="molecule type" value="Genomic_DNA"/>
</dbReference>
<organism evidence="1 2">
    <name type="scientific">Zarea fungicola</name>
    <dbReference type="NCBI Taxonomy" id="93591"/>
    <lineage>
        <taxon>Eukaryota</taxon>
        <taxon>Fungi</taxon>
        <taxon>Dikarya</taxon>
        <taxon>Ascomycota</taxon>
        <taxon>Pezizomycotina</taxon>
        <taxon>Sordariomycetes</taxon>
        <taxon>Hypocreomycetidae</taxon>
        <taxon>Hypocreales</taxon>
        <taxon>Cordycipitaceae</taxon>
        <taxon>Zarea</taxon>
    </lineage>
</organism>
<protein>
    <submittedName>
        <fullName evidence="1">Uncharacterized protein</fullName>
    </submittedName>
</protein>
<reference evidence="1" key="1">
    <citation type="submission" date="2022-08" db="EMBL/GenBank/DDBJ databases">
        <title>Genome Sequence of Lecanicillium fungicola.</title>
        <authorList>
            <person name="Buettner E."/>
        </authorList>
    </citation>
    <scope>NUCLEOTIDE SEQUENCE</scope>
    <source>
        <strain evidence="1">Babe33</strain>
    </source>
</reference>
<sequence>MTMAASGRGAPCWGIGINCTKVYKLDGLLRQYEAAVEALLEDGTVREWPALVLYPDGTNGEVYNTATQKWELPDTGVEGNGHGEGGTRVPWAKKLAEVVRQTRVRAPWKQVVKKKKKKKKNKGIKAMPTTSTPFKENTDKNALTRLEGTMSKVFIVSGASKGIGAAVARYLLSQKHKVVLTARSRDLLEGIKVAHPGQVEYIAGDMTDSTIATRLADLAVKSFGRIDGLVINHGVLENTRLADMTVESFRNIYEINVVSCFALAKAGLLELRKTKGCIVWVSSGAALKSYQAWGAYGSSKAAITSISGHFAVEESDIISIAIQPGRVDTGMQQLIRETGADTMDKAVYDKFVHEKATGALLRPEQPGNVIARVVATPPKNLSGAMTTWNSPELAAYQE</sequence>
<name>A0ACC1NEP1_9HYPO</name>